<keyword evidence="2" id="KW-0328">Glycosyltransferase</keyword>
<dbReference type="PANTHER" id="PTHR12526">
    <property type="entry name" value="GLYCOSYLTRANSFERASE"/>
    <property type="match status" value="1"/>
</dbReference>
<dbReference type="InterPro" id="IPR001296">
    <property type="entry name" value="Glyco_trans_1"/>
</dbReference>
<dbReference type="CDD" id="cd03801">
    <property type="entry name" value="GT4_PimA-like"/>
    <property type="match status" value="1"/>
</dbReference>
<dbReference type="Proteomes" id="UP001576780">
    <property type="component" value="Unassembled WGS sequence"/>
</dbReference>
<evidence type="ECO:0000313" key="2">
    <source>
        <dbReference type="EMBL" id="MFB2833813.1"/>
    </source>
</evidence>
<sequence length="336" mass="37454">MKILIYSPLFYPSVGGTETVVSILADEFVAQGNEVKLVTQTLATNSKVFPFEVIRKPNFQTLLKLVNWCEVYFQPSISLKGLWPLMIHPKPWIVSHNNWYTRPNGRISWQDYLKQFCIRFASNISVSKAIASGLSTRSTIISNPYQEEIFSEIPEISRDKELVFLGRLVTDKGADLLLEAMGNLKNLGLTPKLSIIGSGAEEFNLRQQAKILGIDAQIDFVGVKLEQELARILNAHKILVVPSRWQEPFGIVALEGIACGCVVVGSEGGGLKDAIGPCGVTFPNNNVSALTQVLLDLLTNTEKLNQYKEKAKLHLMNHKKAVVAKQYLKVFERARQ</sequence>
<dbReference type="RefSeq" id="WP_413276265.1">
    <property type="nucleotide sequence ID" value="NZ_JBHFNT010000047.1"/>
</dbReference>
<accession>A0ABV4WFF4</accession>
<dbReference type="Gene3D" id="3.40.50.2000">
    <property type="entry name" value="Glycogen Phosphorylase B"/>
    <property type="match status" value="2"/>
</dbReference>
<comment type="caution">
    <text evidence="2">The sequence shown here is derived from an EMBL/GenBank/DDBJ whole genome shotgun (WGS) entry which is preliminary data.</text>
</comment>
<feature type="domain" description="Glycosyl transferase family 1" evidence="1">
    <location>
        <begin position="147"/>
        <end position="312"/>
    </location>
</feature>
<dbReference type="EC" id="2.4.-.-" evidence="2"/>
<evidence type="ECO:0000313" key="3">
    <source>
        <dbReference type="Proteomes" id="UP001576780"/>
    </source>
</evidence>
<proteinExistence type="predicted"/>
<dbReference type="Pfam" id="PF00534">
    <property type="entry name" value="Glycos_transf_1"/>
    <property type="match status" value="1"/>
</dbReference>
<dbReference type="PANTHER" id="PTHR12526:SF630">
    <property type="entry name" value="GLYCOSYLTRANSFERASE"/>
    <property type="match status" value="1"/>
</dbReference>
<gene>
    <name evidence="2" type="ORF">ACE1CA_04705</name>
</gene>
<reference evidence="2 3" key="1">
    <citation type="submission" date="2024-09" db="EMBL/GenBank/DDBJ databases">
        <title>Floridaenema gen nov. (Aerosakkonemataceae, Aerosakkonematales ord. nov., Cyanobacteria) from benthic tropical and subtropical fresh waters, with the description of four new species.</title>
        <authorList>
            <person name="Moretto J.A."/>
            <person name="Berthold D.E."/>
            <person name="Lefler F.W."/>
            <person name="Huang I.-S."/>
            <person name="Laughinghouse H. IV."/>
        </authorList>
    </citation>
    <scope>NUCLEOTIDE SEQUENCE [LARGE SCALE GENOMIC DNA]</scope>
    <source>
        <strain evidence="2 3">BLCC-F167</strain>
    </source>
</reference>
<keyword evidence="3" id="KW-1185">Reference proteome</keyword>
<dbReference type="SUPFAM" id="SSF53756">
    <property type="entry name" value="UDP-Glycosyltransferase/glycogen phosphorylase"/>
    <property type="match status" value="1"/>
</dbReference>
<keyword evidence="2" id="KW-0808">Transferase</keyword>
<name>A0ABV4WFF4_9CYAN</name>
<evidence type="ECO:0000259" key="1">
    <source>
        <dbReference type="Pfam" id="PF00534"/>
    </source>
</evidence>
<protein>
    <submittedName>
        <fullName evidence="2">Glycosyltransferase family 4 protein</fullName>
        <ecNumber evidence="2">2.4.-.-</ecNumber>
    </submittedName>
</protein>
<organism evidence="2 3">
    <name type="scientific">Floridaenema evergladense BLCC-F167</name>
    <dbReference type="NCBI Taxonomy" id="3153639"/>
    <lineage>
        <taxon>Bacteria</taxon>
        <taxon>Bacillati</taxon>
        <taxon>Cyanobacteriota</taxon>
        <taxon>Cyanophyceae</taxon>
        <taxon>Oscillatoriophycideae</taxon>
        <taxon>Aerosakkonematales</taxon>
        <taxon>Aerosakkonemataceae</taxon>
        <taxon>Floridanema</taxon>
        <taxon>Floridanema evergladense</taxon>
    </lineage>
</organism>
<dbReference type="EMBL" id="JBHFNT010000047">
    <property type="protein sequence ID" value="MFB2833813.1"/>
    <property type="molecule type" value="Genomic_DNA"/>
</dbReference>
<dbReference type="GO" id="GO:0016757">
    <property type="term" value="F:glycosyltransferase activity"/>
    <property type="evidence" value="ECO:0007669"/>
    <property type="project" value="UniProtKB-KW"/>
</dbReference>